<keyword evidence="4" id="KW-0009">Actin-binding</keyword>
<keyword evidence="1" id="KW-0479">Metal-binding</keyword>
<dbReference type="PROSITE" id="PS50222">
    <property type="entry name" value="EF_HAND_2"/>
    <property type="match status" value="2"/>
</dbReference>
<dbReference type="InterPro" id="IPR002017">
    <property type="entry name" value="Spectrin_repeat"/>
</dbReference>
<dbReference type="SUPFAM" id="SSF47473">
    <property type="entry name" value="EF-hand"/>
    <property type="match status" value="1"/>
</dbReference>
<dbReference type="GO" id="GO:0046872">
    <property type="term" value="F:metal ion binding"/>
    <property type="evidence" value="ECO:0007669"/>
    <property type="project" value="UniProtKB-KW"/>
</dbReference>
<keyword evidence="7" id="KW-1185">Reference proteome</keyword>
<dbReference type="FunFam" id="1.20.58.60:FF:000005">
    <property type="entry name" value="Actinin alpha 1"/>
    <property type="match status" value="1"/>
</dbReference>
<dbReference type="CDD" id="cd00176">
    <property type="entry name" value="SPEC"/>
    <property type="match status" value="1"/>
</dbReference>
<dbReference type="InterPro" id="IPR002048">
    <property type="entry name" value="EF_hand_dom"/>
</dbReference>
<sequence>MKLIRSELLYSSLNYHDVASVNSRTEKIVGEWDRLGQVSQRRKVEIKEALNLLERIDQLHLMFAKRVTPFNSWLEQATEDLQDMFIVHKVEEIAVINWRLLQGHETFKHTLPTAEKELNDMLQDAQAAEQLVREHNLPPELAKNHYTMIDHKTLMNRWQAMQAMIPHRDRELQDELAKQQNHERMRLQFAKLANQFGPWIERNLDAVESVISSRHVPLEQQLKQLSHLEEEVNKGRPTIAELEECNQVLQEASVLQNPNTRYTMDTIRVGWEQLLTNVKRQQSEVQNQILTRDARGVSESQLEECRRCFNHFDKQRNRRLDPLEFRACLVSIGHNVPNNPQGEAEFRRIMTRVDPNNTGYVTFEAFMNFATKQTKDADTMDEFIDSFRTLANDAPYITADTLRRELPADEAEYCIKNMKPVSNGEAGALDYMSFSSRVYGVSDL</sequence>
<evidence type="ECO:0000259" key="5">
    <source>
        <dbReference type="PROSITE" id="PS50222"/>
    </source>
</evidence>
<keyword evidence="3" id="KW-0106">Calcium</keyword>
<evidence type="ECO:0000256" key="2">
    <source>
        <dbReference type="ARBA" id="ARBA00022737"/>
    </source>
</evidence>
<evidence type="ECO:0000256" key="3">
    <source>
        <dbReference type="ARBA" id="ARBA00022837"/>
    </source>
</evidence>
<dbReference type="PANTHER" id="PTHR11915">
    <property type="entry name" value="SPECTRIN/FILAMIN RELATED CYTOSKELETAL PROTEIN"/>
    <property type="match status" value="1"/>
</dbReference>
<dbReference type="SMART" id="SM00054">
    <property type="entry name" value="EFh"/>
    <property type="match status" value="2"/>
</dbReference>
<feature type="domain" description="EF-hand" evidence="5">
    <location>
        <begin position="341"/>
        <end position="376"/>
    </location>
</feature>
<dbReference type="EMBL" id="JBJKFK010003653">
    <property type="protein sequence ID" value="KAL3309673.1"/>
    <property type="molecule type" value="Genomic_DNA"/>
</dbReference>
<dbReference type="Pfam" id="PF00435">
    <property type="entry name" value="Spectrin"/>
    <property type="match status" value="2"/>
</dbReference>
<dbReference type="SMART" id="SM01184">
    <property type="entry name" value="efhand_Ca_insen"/>
    <property type="match status" value="1"/>
</dbReference>
<dbReference type="AlphaFoldDB" id="A0ABD2PRH7"/>
<dbReference type="Pfam" id="PF08726">
    <property type="entry name" value="EFhand_Ca_insen"/>
    <property type="match status" value="1"/>
</dbReference>
<evidence type="ECO:0000256" key="4">
    <source>
        <dbReference type="ARBA" id="ARBA00023203"/>
    </source>
</evidence>
<reference evidence="6 7" key="1">
    <citation type="submission" date="2024-11" db="EMBL/GenBank/DDBJ databases">
        <title>Adaptive evolution of stress response genes in parasites aligns with host niche diversity.</title>
        <authorList>
            <person name="Hahn C."/>
            <person name="Resl P."/>
        </authorList>
    </citation>
    <scope>NUCLEOTIDE SEQUENCE [LARGE SCALE GENOMIC DNA]</scope>
    <source>
        <strain evidence="6">EGGRZ-B1_66</strain>
        <tissue evidence="6">Body</tissue>
    </source>
</reference>
<evidence type="ECO:0000256" key="1">
    <source>
        <dbReference type="ARBA" id="ARBA00022723"/>
    </source>
</evidence>
<dbReference type="Proteomes" id="UP001626550">
    <property type="component" value="Unassembled WGS sequence"/>
</dbReference>
<gene>
    <name evidence="6" type="primary">ACTN2_4</name>
    <name evidence="6" type="ORF">Ciccas_011778</name>
</gene>
<evidence type="ECO:0000313" key="6">
    <source>
        <dbReference type="EMBL" id="KAL3309673.1"/>
    </source>
</evidence>
<dbReference type="Gene3D" id="1.10.238.10">
    <property type="entry name" value="EF-hand"/>
    <property type="match status" value="2"/>
</dbReference>
<accession>A0ABD2PRH7</accession>
<dbReference type="GO" id="GO:0003779">
    <property type="term" value="F:actin binding"/>
    <property type="evidence" value="ECO:0007669"/>
    <property type="project" value="UniProtKB-KW"/>
</dbReference>
<dbReference type="Gene3D" id="1.20.58.60">
    <property type="match status" value="2"/>
</dbReference>
<dbReference type="InterPro" id="IPR018159">
    <property type="entry name" value="Spectrin/alpha-actinin"/>
</dbReference>
<protein>
    <submittedName>
        <fullName evidence="6">Actinin alpha 2</fullName>
    </submittedName>
</protein>
<comment type="caution">
    <text evidence="6">The sequence shown here is derived from an EMBL/GenBank/DDBJ whole genome shotgun (WGS) entry which is preliminary data.</text>
</comment>
<proteinExistence type="predicted"/>
<name>A0ABD2PRH7_9PLAT</name>
<dbReference type="InterPro" id="IPR011992">
    <property type="entry name" value="EF-hand-dom_pair"/>
</dbReference>
<dbReference type="CDD" id="cd00051">
    <property type="entry name" value="EFh"/>
    <property type="match status" value="1"/>
</dbReference>
<evidence type="ECO:0000313" key="7">
    <source>
        <dbReference type="Proteomes" id="UP001626550"/>
    </source>
</evidence>
<organism evidence="6 7">
    <name type="scientific">Cichlidogyrus casuarinus</name>
    <dbReference type="NCBI Taxonomy" id="1844966"/>
    <lineage>
        <taxon>Eukaryota</taxon>
        <taxon>Metazoa</taxon>
        <taxon>Spiralia</taxon>
        <taxon>Lophotrochozoa</taxon>
        <taxon>Platyhelminthes</taxon>
        <taxon>Monogenea</taxon>
        <taxon>Monopisthocotylea</taxon>
        <taxon>Dactylogyridea</taxon>
        <taxon>Ancyrocephalidae</taxon>
        <taxon>Cichlidogyrus</taxon>
    </lineage>
</organism>
<dbReference type="FunFam" id="1.10.238.10:FF:000004">
    <property type="entry name" value="Actinin alpha 1"/>
    <property type="match status" value="1"/>
</dbReference>
<feature type="domain" description="EF-hand" evidence="5">
    <location>
        <begin position="300"/>
        <end position="335"/>
    </location>
</feature>
<keyword evidence="2" id="KW-0677">Repeat</keyword>
<dbReference type="InterPro" id="IPR014837">
    <property type="entry name" value="EF-hand_Ca_insen"/>
</dbReference>
<dbReference type="SUPFAM" id="SSF46966">
    <property type="entry name" value="Spectrin repeat"/>
    <property type="match status" value="2"/>
</dbReference>